<accession>A0A4R9ASH4</accession>
<organism evidence="4 5">
    <name type="scientific">Cryobacterium ruanii</name>
    <dbReference type="NCBI Taxonomy" id="1259197"/>
    <lineage>
        <taxon>Bacteria</taxon>
        <taxon>Bacillati</taxon>
        <taxon>Actinomycetota</taxon>
        <taxon>Actinomycetes</taxon>
        <taxon>Micrococcales</taxon>
        <taxon>Microbacteriaceae</taxon>
        <taxon>Cryobacterium</taxon>
    </lineage>
</organism>
<evidence type="ECO:0000313" key="4">
    <source>
        <dbReference type="EMBL" id="TFD68728.1"/>
    </source>
</evidence>
<dbReference type="InterPro" id="IPR045078">
    <property type="entry name" value="TST/MPST-like"/>
</dbReference>
<gene>
    <name evidence="4" type="ORF">E3T47_01750</name>
</gene>
<evidence type="ECO:0000256" key="2">
    <source>
        <dbReference type="ARBA" id="ARBA00022737"/>
    </source>
</evidence>
<dbReference type="Proteomes" id="UP000298154">
    <property type="component" value="Unassembled WGS sequence"/>
</dbReference>
<evidence type="ECO:0000313" key="5">
    <source>
        <dbReference type="Proteomes" id="UP000298154"/>
    </source>
</evidence>
<comment type="caution">
    <text evidence="4">The sequence shown here is derived from an EMBL/GenBank/DDBJ whole genome shotgun (WGS) entry which is preliminary data.</text>
</comment>
<sequence>MSSSVPSSPVVSTPVVSTPVLSSHVVSTQWLADHLGTDNLVILDATVFALAPATTETGAAGPRYLSGHDDYLTKGHIPGAVFADLFDVFSDPAGEFDFSRPGTDLFEAAAASVGIDNETTIVVYDAVVGQWAARIWWLFRAFGYDDVAVLDGGLTKWHAETRPFATGRVRPRVVGGFTATPRPELWVDKSFVESIVAGKANAALVCSLPPAEFSGTAGSRPRAGHIPGSISLPAGTLVDPATNAFLRGDRLTATIAPAVAAVASSGHLVTYCGGGIAAAASALALVRAGNEHVSIYDGSLNEWAADASAPLSAPGV</sequence>
<dbReference type="InterPro" id="IPR001763">
    <property type="entry name" value="Rhodanese-like_dom"/>
</dbReference>
<keyword evidence="5" id="KW-1185">Reference proteome</keyword>
<name>A0A4R9ASH4_9MICO</name>
<dbReference type="PANTHER" id="PTHR11364:SF27">
    <property type="entry name" value="SULFURTRANSFERASE"/>
    <property type="match status" value="1"/>
</dbReference>
<dbReference type="GO" id="GO:0004792">
    <property type="term" value="F:thiosulfate-cyanide sulfurtransferase activity"/>
    <property type="evidence" value="ECO:0007669"/>
    <property type="project" value="TreeGrafter"/>
</dbReference>
<dbReference type="OrthoDB" id="9770030at2"/>
<dbReference type="PROSITE" id="PS50206">
    <property type="entry name" value="RHODANESE_3"/>
    <property type="match status" value="2"/>
</dbReference>
<evidence type="ECO:0000256" key="1">
    <source>
        <dbReference type="ARBA" id="ARBA00022679"/>
    </source>
</evidence>
<dbReference type="AlphaFoldDB" id="A0A4R9ASH4"/>
<protein>
    <submittedName>
        <fullName evidence="4">Sulfurtransferase</fullName>
    </submittedName>
</protein>
<feature type="domain" description="Rhodanese" evidence="3">
    <location>
        <begin position="74"/>
        <end position="166"/>
    </location>
</feature>
<dbReference type="Pfam" id="PF00581">
    <property type="entry name" value="Rhodanese"/>
    <property type="match status" value="2"/>
</dbReference>
<dbReference type="InterPro" id="IPR036873">
    <property type="entry name" value="Rhodanese-like_dom_sf"/>
</dbReference>
<feature type="domain" description="Rhodanese" evidence="3">
    <location>
        <begin position="222"/>
        <end position="312"/>
    </location>
</feature>
<dbReference type="EMBL" id="SOHK01000005">
    <property type="protein sequence ID" value="TFD68728.1"/>
    <property type="molecule type" value="Genomic_DNA"/>
</dbReference>
<keyword evidence="1 4" id="KW-0808">Transferase</keyword>
<proteinExistence type="predicted"/>
<dbReference type="RefSeq" id="WP_134553936.1">
    <property type="nucleotide sequence ID" value="NZ_SOHK01000005.1"/>
</dbReference>
<dbReference type="PANTHER" id="PTHR11364">
    <property type="entry name" value="THIOSULFATE SULFERTANSFERASE"/>
    <property type="match status" value="1"/>
</dbReference>
<dbReference type="SMART" id="SM00450">
    <property type="entry name" value="RHOD"/>
    <property type="match status" value="2"/>
</dbReference>
<dbReference type="CDD" id="cd01448">
    <property type="entry name" value="TST_Repeat_1"/>
    <property type="match status" value="1"/>
</dbReference>
<evidence type="ECO:0000259" key="3">
    <source>
        <dbReference type="PROSITE" id="PS50206"/>
    </source>
</evidence>
<keyword evidence="2" id="KW-0677">Repeat</keyword>
<dbReference type="Gene3D" id="3.40.250.10">
    <property type="entry name" value="Rhodanese-like domain"/>
    <property type="match status" value="2"/>
</dbReference>
<reference evidence="4 5" key="1">
    <citation type="submission" date="2019-03" db="EMBL/GenBank/DDBJ databases">
        <title>Genomics of glacier-inhabiting Cryobacterium strains.</title>
        <authorList>
            <person name="Liu Q."/>
            <person name="Xin Y.-H."/>
        </authorList>
    </citation>
    <scope>NUCLEOTIDE SEQUENCE [LARGE SCALE GENOMIC DNA]</scope>
    <source>
        <strain evidence="4 5">Sr36</strain>
    </source>
</reference>
<dbReference type="SUPFAM" id="SSF52821">
    <property type="entry name" value="Rhodanese/Cell cycle control phosphatase"/>
    <property type="match status" value="2"/>
</dbReference>